<dbReference type="InterPro" id="IPR051404">
    <property type="entry name" value="TA_system_antitoxin"/>
</dbReference>
<name>X1HA66_9ZZZZ</name>
<organism evidence="2">
    <name type="scientific">marine sediment metagenome</name>
    <dbReference type="NCBI Taxonomy" id="412755"/>
    <lineage>
        <taxon>unclassified sequences</taxon>
        <taxon>metagenomes</taxon>
        <taxon>ecological metagenomes</taxon>
    </lineage>
</organism>
<feature type="domain" description="HicB-like antitoxin of toxin-antitoxin system" evidence="1">
    <location>
        <begin position="6"/>
        <end position="72"/>
    </location>
</feature>
<evidence type="ECO:0000313" key="2">
    <source>
        <dbReference type="EMBL" id="GAH67071.1"/>
    </source>
</evidence>
<dbReference type="Gene3D" id="3.30.160.250">
    <property type="match status" value="1"/>
</dbReference>
<accession>X1HA66</accession>
<evidence type="ECO:0000259" key="1">
    <source>
        <dbReference type="Pfam" id="PF15919"/>
    </source>
</evidence>
<protein>
    <recommendedName>
        <fullName evidence="1">HicB-like antitoxin of toxin-antitoxin system domain-containing protein</fullName>
    </recommendedName>
</protein>
<sequence>MKRLSYRILLRPEPEGGYTVIIPSLPGCITYGKNIEEAKKMALDAIKAYLESLKKHGEPIPDDSEILESTLNIQFA</sequence>
<dbReference type="AlphaFoldDB" id="X1HA66"/>
<gene>
    <name evidence="2" type="ORF">S03H2_46850</name>
</gene>
<comment type="caution">
    <text evidence="2">The sequence shown here is derived from an EMBL/GenBank/DDBJ whole genome shotgun (WGS) entry which is preliminary data.</text>
</comment>
<dbReference type="PANTHER" id="PTHR34504">
    <property type="entry name" value="ANTITOXIN HICB"/>
    <property type="match status" value="1"/>
</dbReference>
<dbReference type="InterPro" id="IPR031807">
    <property type="entry name" value="HicB-like"/>
</dbReference>
<dbReference type="Pfam" id="PF15919">
    <property type="entry name" value="HicB_lk_antitox"/>
    <property type="match status" value="1"/>
</dbReference>
<dbReference type="EMBL" id="BARU01029451">
    <property type="protein sequence ID" value="GAH67071.1"/>
    <property type="molecule type" value="Genomic_DNA"/>
</dbReference>
<reference evidence="2" key="1">
    <citation type="journal article" date="2014" name="Front. Microbiol.">
        <title>High frequency of phylogenetically diverse reductive dehalogenase-homologous genes in deep subseafloor sedimentary metagenomes.</title>
        <authorList>
            <person name="Kawai M."/>
            <person name="Futagami T."/>
            <person name="Toyoda A."/>
            <person name="Takaki Y."/>
            <person name="Nishi S."/>
            <person name="Hori S."/>
            <person name="Arai W."/>
            <person name="Tsubouchi T."/>
            <person name="Morono Y."/>
            <person name="Uchiyama I."/>
            <person name="Ito T."/>
            <person name="Fujiyama A."/>
            <person name="Inagaki F."/>
            <person name="Takami H."/>
        </authorList>
    </citation>
    <scope>NUCLEOTIDE SEQUENCE</scope>
    <source>
        <strain evidence="2">Expedition CK06-06</strain>
    </source>
</reference>
<dbReference type="PANTHER" id="PTHR34504:SF2">
    <property type="entry name" value="UPF0150 PROTEIN SSL0259"/>
    <property type="match status" value="1"/>
</dbReference>
<proteinExistence type="predicted"/>
<dbReference type="InterPro" id="IPR035069">
    <property type="entry name" value="TTHA1013/TTHA0281-like"/>
</dbReference>
<dbReference type="SUPFAM" id="SSF143100">
    <property type="entry name" value="TTHA1013/TTHA0281-like"/>
    <property type="match status" value="1"/>
</dbReference>